<gene>
    <name evidence="1" type="ORF">MJO28_008715</name>
</gene>
<sequence length="1424" mass="157060">MVNKQQSSRTSSRLKNNQTTSNPSSSAETTNHEQSTTAKKIQLGRSTEQTAASSNNNQTQVSNRPKNDSFNLASMKTLKAMIDAFIKFILRTNRDQRIQSIQEKRLAEDEQITWDAIFSISNEFITIDDDQELDSVQQEVILKHNLAHLFVMIIENSSKLIQQDFSPILESLLIYNLQHEKNLIDQSFRFIIELEGYRFHAWLKHLSVHAHSEVTLFNQSSQVQRTLTDYHLSTTCRKLIGQNEMKSFKKICTQIRREIMAKGTTPHLEGRFEAPHMIELCLNILREFQNQNSNHVPQINQKSTPILPTRRSPKPNSSVQKVIQLTISDGSDTSGDEGSDDFQDELLLEKVTPAGPAVAAAEPPQTPAQDDSGSTENAFNASNKSRKIKPVPQVLHDMTFEERHHISVASSIRDTAIVTKQLVGYLEKHPHLLPKVVPKNKTRVSSLGASSPRSSTASSTRQHSELPSRQSSKNTEGEEEEETGTGLPVENPITTTSTKSTFRFNEPQVDASKIQFESLPTQQGSAPIGQNNHTQQESNQSQEESQPIGQDTQESKESVQDGNMIPSRESSHDRALHNIIASSETQDSGKSTGESQSVIKSSTQESTEDSQDLTSSSLIASRLISNQTDQPGPPSGVVRSSDDLEQGDLQQQATQESTEDSRDLTSSSLNAPRLISNQTDHPGPSSGVVRSSDDPDQGSLQHQVTQESNQDSQTSDSSLPASKSIPDGTDELGPSSGVDHSSDDPHHQQHTQELLEDSQTLDFSLIASNLMSNEMDQLGASSGVDQLSEDLDQESIHQGVTQEESNEDSHNVVDSLVETSLQSTNQPVQENALSGPSDPHVESEHKENSSTNHSGEDGPDGPSGDQVSAAQVPRQSDLPSSSMSVTEPNTKAKDGPEVPDSHPQEDIDQSACSQKELLVGTKAPLESTLQPTQLNETMVTESPKQVDESALVVSRNSQHQTQQHKSLVHFDLPSDHPSEPGRPDKDQLACAAPLQSDLLHSTPNEKILTGAPRDQVDTSVPCPGDDFPEEEPMIDATQREAEMQDLDMPPPSTQEDPPGQRVYPSTQSSPVRQDVNISQDSPGSKQHNPARNPRPVASSSRAIFGRPTGFLNPSSPDSSEKSQKGPMPPAPPLRGTLAQTHKFSSSLKDQSPSKKNRKRTESEQRQTDSSENKNKASSSKKKLKTIKEKPKSSWKHKHLFTDSDESDSDNTRRETPEKKKKQKKKKESPPSSPPPQRKRKRKQEEQEEPEDEEDSDSSSSSSGSSITFPEARAPPSRSRSKSNQPGQRTFWTDAEENLLIKEVKKFSKKNNCMAEIIKRHGPRGTISRTFAHRTGVNLKDKAVNLSTKWQREGTKMSSKVRAAFSRFPPKIQHKIKNESSGSEESPDAEDSDSDSDADSDGHPHQKQNNKSPSPSPPPGQRIYL</sequence>
<reference evidence="1 2" key="3">
    <citation type="journal article" date="2022" name="Microbiol. Spectr.">
        <title>Folding features and dynamics of 3D genome architecture in plant fungal pathogens.</title>
        <authorList>
            <person name="Xia C."/>
        </authorList>
    </citation>
    <scope>NUCLEOTIDE SEQUENCE [LARGE SCALE GENOMIC DNA]</scope>
    <source>
        <strain evidence="1 2">93-210</strain>
    </source>
</reference>
<accession>A0ACC0EBY8</accession>
<comment type="caution">
    <text evidence="1">The sequence shown here is derived from an EMBL/GenBank/DDBJ whole genome shotgun (WGS) entry which is preliminary data.</text>
</comment>
<organism evidence="1 2">
    <name type="scientific">Puccinia striiformis f. sp. tritici</name>
    <dbReference type="NCBI Taxonomy" id="168172"/>
    <lineage>
        <taxon>Eukaryota</taxon>
        <taxon>Fungi</taxon>
        <taxon>Dikarya</taxon>
        <taxon>Basidiomycota</taxon>
        <taxon>Pucciniomycotina</taxon>
        <taxon>Pucciniomycetes</taxon>
        <taxon>Pucciniales</taxon>
        <taxon>Pucciniaceae</taxon>
        <taxon>Puccinia</taxon>
    </lineage>
</organism>
<evidence type="ECO:0000313" key="2">
    <source>
        <dbReference type="Proteomes" id="UP001060170"/>
    </source>
</evidence>
<protein>
    <submittedName>
        <fullName evidence="1">Uncharacterized protein</fullName>
    </submittedName>
</protein>
<evidence type="ECO:0000313" key="1">
    <source>
        <dbReference type="EMBL" id="KAI7949894.1"/>
    </source>
</evidence>
<reference evidence="2" key="1">
    <citation type="journal article" date="2018" name="BMC Genomics">
        <title>Genomic insights into host adaptation between the wheat stripe rust pathogen (Puccinia striiformis f. sp. tritici) and the barley stripe rust pathogen (Puccinia striiformis f. sp. hordei).</title>
        <authorList>
            <person name="Xia C."/>
            <person name="Wang M."/>
            <person name="Yin C."/>
            <person name="Cornejo O.E."/>
            <person name="Hulbert S.H."/>
            <person name="Chen X."/>
        </authorList>
    </citation>
    <scope>NUCLEOTIDE SEQUENCE [LARGE SCALE GENOMIC DNA]</scope>
    <source>
        <strain evidence="2">93-210</strain>
    </source>
</reference>
<name>A0ACC0EBY8_9BASI</name>
<keyword evidence="2" id="KW-1185">Reference proteome</keyword>
<reference evidence="2" key="2">
    <citation type="journal article" date="2018" name="Mol. Plant Microbe Interact.">
        <title>Genome sequence resources for the wheat stripe rust pathogen (Puccinia striiformis f. sp. tritici) and the barley stripe rust pathogen (Puccinia striiformis f. sp. hordei).</title>
        <authorList>
            <person name="Xia C."/>
            <person name="Wang M."/>
            <person name="Yin C."/>
            <person name="Cornejo O.E."/>
            <person name="Hulbert S.H."/>
            <person name="Chen X."/>
        </authorList>
    </citation>
    <scope>NUCLEOTIDE SEQUENCE [LARGE SCALE GENOMIC DNA]</scope>
    <source>
        <strain evidence="2">93-210</strain>
    </source>
</reference>
<dbReference type="EMBL" id="CM045872">
    <property type="protein sequence ID" value="KAI7949894.1"/>
    <property type="molecule type" value="Genomic_DNA"/>
</dbReference>
<proteinExistence type="predicted"/>
<dbReference type="Proteomes" id="UP001060170">
    <property type="component" value="Chromosome 8"/>
</dbReference>